<feature type="coiled-coil region" evidence="1">
    <location>
        <begin position="372"/>
        <end position="399"/>
    </location>
</feature>
<dbReference type="Pfam" id="PF13455">
    <property type="entry name" value="MUG113"/>
    <property type="match status" value="1"/>
</dbReference>
<dbReference type="InterPro" id="IPR018306">
    <property type="entry name" value="Phage_T5_Orf172_DNA-bd"/>
</dbReference>
<dbReference type="RefSeq" id="WP_228150122.1">
    <property type="nucleotide sequence ID" value="NZ_CBCRVU010000001.1"/>
</dbReference>
<dbReference type="Pfam" id="PF13250">
    <property type="entry name" value="SNIPE"/>
    <property type="match status" value="1"/>
</dbReference>
<dbReference type="AlphaFoldDB" id="A0A1I1RAQ9"/>
<feature type="coiled-coil region" evidence="1">
    <location>
        <begin position="307"/>
        <end position="344"/>
    </location>
</feature>
<dbReference type="STRING" id="1505723.SAMN04487792_0284"/>
<organism evidence="3 4">
    <name type="scientific">Lactobacillus bombicola</name>
    <dbReference type="NCBI Taxonomy" id="1505723"/>
    <lineage>
        <taxon>Bacteria</taxon>
        <taxon>Bacillati</taxon>
        <taxon>Bacillota</taxon>
        <taxon>Bacilli</taxon>
        <taxon>Lactobacillales</taxon>
        <taxon>Lactobacillaceae</taxon>
        <taxon>Lactobacillus</taxon>
    </lineage>
</organism>
<sequence length="535" mass="62374">MKQKHCGVCSKKINLWSSQYILKDGIICNNCATKTQLLKKSSQAKMNDYFQSHTIAEINNLLNIPNQSSNSENQKVSDSLNKANSFFDIFHVRELKEEIINLKTENANLKKENELKLSVQQMKPVELDALIEKKNAELSKLDKEINTKQNKEKQLTTTINSLYTKVDELNNQIVDLSEEINYESYGLYKPRYEFSNSSTYKGKLTEVRSNQKTMIRNEIAAEIFEPMTMNGSSAKGKSMQKKNIKQLLRSFNGECEAAINKVTKSNIETIEKRINTSFVQLNKLNEPNGIRLTPDYLDSKLDETHIALEYALKKEEEKEQLREQREREREEKKLQREIASERAKYEKDETHFTQAKDRITDKLSNTTDTAEMLALKHQLQELQDKLNDIRERKEKLQNRATNPTAGYVYIISNIGSFGKDVYKIGVTRRLDPMDRINELGNASVPFKFDVNALVFSEDAFSLESSLHTYFKEYRVNRVNKRKEYFKVPMNKIKEVLAKHKELTFDFNEYPDAYEYRDTLYIEEHEKEKTATRAVM</sequence>
<gene>
    <name evidence="3" type="ORF">SAMN04487792_0284</name>
</gene>
<accession>A0A1I1RAQ9</accession>
<evidence type="ECO:0000259" key="2">
    <source>
        <dbReference type="SMART" id="SM00974"/>
    </source>
</evidence>
<dbReference type="Proteomes" id="UP000199599">
    <property type="component" value="Unassembled WGS sequence"/>
</dbReference>
<proteinExistence type="predicted"/>
<reference evidence="4" key="1">
    <citation type="submission" date="2016-10" db="EMBL/GenBank/DDBJ databases">
        <authorList>
            <person name="Varghese N."/>
            <person name="Submissions S."/>
        </authorList>
    </citation>
    <scope>NUCLEOTIDE SEQUENCE [LARGE SCALE GENOMIC DNA]</scope>
    <source>
        <strain evidence="4">R-53102</strain>
    </source>
</reference>
<evidence type="ECO:0000313" key="3">
    <source>
        <dbReference type="EMBL" id="SFD31345.1"/>
    </source>
</evidence>
<protein>
    <submittedName>
        <fullName evidence="3">T5orf172 domain-containing protein</fullName>
    </submittedName>
</protein>
<keyword evidence="1" id="KW-0175">Coiled coil</keyword>
<dbReference type="EMBL" id="FOMN01000001">
    <property type="protein sequence ID" value="SFD31345.1"/>
    <property type="molecule type" value="Genomic_DNA"/>
</dbReference>
<dbReference type="SMART" id="SM00974">
    <property type="entry name" value="T5orf172"/>
    <property type="match status" value="1"/>
</dbReference>
<name>A0A1I1RAQ9_9LACO</name>
<feature type="domain" description="Bacteriophage T5 Orf172 DNA-binding" evidence="2">
    <location>
        <begin position="416"/>
        <end position="499"/>
    </location>
</feature>
<dbReference type="Gene3D" id="1.20.5.340">
    <property type="match status" value="1"/>
</dbReference>
<feature type="coiled-coil region" evidence="1">
    <location>
        <begin position="92"/>
        <end position="179"/>
    </location>
</feature>
<dbReference type="InterPro" id="IPR025280">
    <property type="entry name" value="SNIPE"/>
</dbReference>
<evidence type="ECO:0000313" key="4">
    <source>
        <dbReference type="Proteomes" id="UP000199599"/>
    </source>
</evidence>
<evidence type="ECO:0000256" key="1">
    <source>
        <dbReference type="SAM" id="Coils"/>
    </source>
</evidence>